<evidence type="ECO:0000313" key="3">
    <source>
        <dbReference type="EMBL" id="CAD5232973.1"/>
    </source>
</evidence>
<keyword evidence="2" id="KW-0812">Transmembrane</keyword>
<feature type="transmembrane region" description="Helical" evidence="2">
    <location>
        <begin position="268"/>
        <end position="289"/>
    </location>
</feature>
<feature type="transmembrane region" description="Helical" evidence="2">
    <location>
        <begin position="43"/>
        <end position="68"/>
    </location>
</feature>
<evidence type="ECO:0000313" key="6">
    <source>
        <dbReference type="Proteomes" id="UP000659654"/>
    </source>
</evidence>
<feature type="transmembrane region" description="Helical" evidence="2">
    <location>
        <begin position="183"/>
        <end position="208"/>
    </location>
</feature>
<evidence type="ECO:0000256" key="1">
    <source>
        <dbReference type="SAM" id="MobiDB-lite"/>
    </source>
</evidence>
<organism evidence="5 7">
    <name type="scientific">Bursaphelenchus xylophilus</name>
    <name type="common">Pinewood nematode worm</name>
    <name type="synonym">Aphelenchoides xylophilus</name>
    <dbReference type="NCBI Taxonomy" id="6326"/>
    <lineage>
        <taxon>Eukaryota</taxon>
        <taxon>Metazoa</taxon>
        <taxon>Ecdysozoa</taxon>
        <taxon>Nematoda</taxon>
        <taxon>Chromadorea</taxon>
        <taxon>Rhabditida</taxon>
        <taxon>Tylenchina</taxon>
        <taxon>Tylenchomorpha</taxon>
        <taxon>Aphelenchoidea</taxon>
        <taxon>Aphelenchoididae</taxon>
        <taxon>Bursaphelenchus</taxon>
    </lineage>
</organism>
<dbReference type="Proteomes" id="UP000095284">
    <property type="component" value="Unplaced"/>
</dbReference>
<dbReference type="PANTHER" id="PTHR22943">
    <property type="entry name" value="7-TRANSMEMBRANE DOMAIN RECEPTOR C.ELEGANS"/>
    <property type="match status" value="1"/>
</dbReference>
<proteinExistence type="predicted"/>
<feature type="transmembrane region" description="Helical" evidence="2">
    <location>
        <begin position="6"/>
        <end position="31"/>
    </location>
</feature>
<name>A0A1I7S9W5_BURXY</name>
<feature type="transmembrane region" description="Helical" evidence="2">
    <location>
        <begin position="229"/>
        <end position="256"/>
    </location>
</feature>
<dbReference type="EMBL" id="CAJFCV020000005">
    <property type="protein sequence ID" value="CAG9126248.1"/>
    <property type="molecule type" value="Genomic_DNA"/>
</dbReference>
<keyword evidence="2" id="KW-0472">Membrane</keyword>
<dbReference type="EMBL" id="CAJFDI010000005">
    <property type="protein sequence ID" value="CAD5232973.1"/>
    <property type="molecule type" value="Genomic_DNA"/>
</dbReference>
<dbReference type="Proteomes" id="UP000659654">
    <property type="component" value="Unassembled WGS sequence"/>
</dbReference>
<keyword evidence="2" id="KW-1133">Transmembrane helix</keyword>
<evidence type="ECO:0000256" key="2">
    <source>
        <dbReference type="SAM" id="Phobius"/>
    </source>
</evidence>
<dbReference type="InterPro" id="IPR019428">
    <property type="entry name" value="7TM_GPCR_serpentine_rcpt_Str"/>
</dbReference>
<dbReference type="Proteomes" id="UP000582659">
    <property type="component" value="Unassembled WGS sequence"/>
</dbReference>
<evidence type="ECO:0000313" key="7">
    <source>
        <dbReference type="WBParaSite" id="BXY_0981200.1"/>
    </source>
</evidence>
<dbReference type="PANTHER" id="PTHR22943:SF248">
    <property type="entry name" value="SEVEN TM RECEPTOR"/>
    <property type="match status" value="1"/>
</dbReference>
<keyword evidence="6" id="KW-1185">Reference proteome</keyword>
<accession>A0A1I7S9W5</accession>
<evidence type="ECO:0000313" key="4">
    <source>
        <dbReference type="EMBL" id="CAG9126248.1"/>
    </source>
</evidence>
<dbReference type="WBParaSite" id="BXY_0981200.1">
    <property type="protein sequence ID" value="BXY_0981200.1"/>
    <property type="gene ID" value="BXY_0981200"/>
</dbReference>
<protein>
    <submittedName>
        <fullName evidence="3">(pine wood nematode) hypothetical protein</fullName>
    </submittedName>
</protein>
<reference evidence="4" key="2">
    <citation type="submission" date="2020-08" db="EMBL/GenBank/DDBJ databases">
        <authorList>
            <person name="Kikuchi T."/>
        </authorList>
    </citation>
    <scope>NUCLEOTIDE SEQUENCE</scope>
    <source>
        <strain evidence="3">Ka4C1</strain>
    </source>
</reference>
<dbReference type="Pfam" id="PF10326">
    <property type="entry name" value="7TM_GPCR_Str"/>
    <property type="match status" value="1"/>
</dbReference>
<feature type="region of interest" description="Disordered" evidence="1">
    <location>
        <begin position="320"/>
        <end position="346"/>
    </location>
</feature>
<feature type="transmembrane region" description="Helical" evidence="2">
    <location>
        <begin position="88"/>
        <end position="114"/>
    </location>
</feature>
<feature type="transmembrane region" description="Helical" evidence="2">
    <location>
        <begin position="126"/>
        <end position="147"/>
    </location>
</feature>
<evidence type="ECO:0000313" key="5">
    <source>
        <dbReference type="Proteomes" id="UP000095284"/>
    </source>
</evidence>
<reference evidence="7" key="1">
    <citation type="submission" date="2016-11" db="UniProtKB">
        <authorList>
            <consortium name="WormBaseParasite"/>
        </authorList>
    </citation>
    <scope>IDENTIFICATION</scope>
</reference>
<dbReference type="SUPFAM" id="SSF81321">
    <property type="entry name" value="Family A G protein-coupled receptor-like"/>
    <property type="match status" value="1"/>
</dbReference>
<gene>
    <name evidence="3" type="ORF">BXYJ_LOCUS13064</name>
</gene>
<sequence>MWIRTVHFYFEIVLFCMTWMVGSLVIYLSMFRCRDVLKDYRNMLTFTAVVDMVFVLNSVFTMETFYVYEGVLYYYSDNPLYPKGQFAAYWSGAMFSFFVLFSIIITVIQFMYRYGLLCRPEAYTKLQIGGAFACFTVYIVIHHYFFWWTFNPPNAEYNDILRRHGQSLEWYIVADLRSVNWVWLHFMSFQMVVSVSYTFNILFGVKIIQFLKAKASSMSEKTLRAQKQITYVLFIQALCPLMDTVIPASFVCLNVIIARNAGLAETAILASMAMNIIPFCNSLVVILVIPKYRQLVWKMLRHPLTHASVDATHTGSVAISDSQDKRSTSKVGGRSSIMVSAGASAH</sequence>
<dbReference type="AlphaFoldDB" id="A0A1I7S9W5"/>